<evidence type="ECO:0000313" key="1">
    <source>
        <dbReference type="EMBL" id="KAK5536064.1"/>
    </source>
</evidence>
<dbReference type="AlphaFoldDB" id="A0AAV9Q5F3"/>
<evidence type="ECO:0000313" key="2">
    <source>
        <dbReference type="Proteomes" id="UP001345827"/>
    </source>
</evidence>
<reference evidence="1 2" key="1">
    <citation type="submission" date="2023-06" db="EMBL/GenBank/DDBJ databases">
        <title>Black Yeasts Isolated from many extreme environments.</title>
        <authorList>
            <person name="Coleine C."/>
            <person name="Stajich J.E."/>
            <person name="Selbmann L."/>
        </authorList>
    </citation>
    <scope>NUCLEOTIDE SEQUENCE [LARGE SCALE GENOMIC DNA]</scope>
    <source>
        <strain evidence="1 2">CCFEE 5887</strain>
    </source>
</reference>
<accession>A0AAV9Q5F3</accession>
<organism evidence="1 2">
    <name type="scientific">Vermiconidia calcicola</name>
    <dbReference type="NCBI Taxonomy" id="1690605"/>
    <lineage>
        <taxon>Eukaryota</taxon>
        <taxon>Fungi</taxon>
        <taxon>Dikarya</taxon>
        <taxon>Ascomycota</taxon>
        <taxon>Pezizomycotina</taxon>
        <taxon>Dothideomycetes</taxon>
        <taxon>Dothideomycetidae</taxon>
        <taxon>Mycosphaerellales</taxon>
        <taxon>Extremaceae</taxon>
        <taxon>Vermiconidia</taxon>
    </lineage>
</organism>
<sequence>MSPPITSKQWRLDKNLTEHYCNDKDAFRQMDETFDEYQSEGFTVKGNGIIAFLSSEPGEEEATYFYIAAHYAPDSEYSYLSWSLLQHSRRELDYVTSAGKIGICFSTGQVPFLYAGVTSR</sequence>
<name>A0AAV9Q5F3_9PEZI</name>
<proteinExistence type="predicted"/>
<dbReference type="EMBL" id="JAXLQG010000009">
    <property type="protein sequence ID" value="KAK5536064.1"/>
    <property type="molecule type" value="Genomic_DNA"/>
</dbReference>
<comment type="caution">
    <text evidence="1">The sequence shown here is derived from an EMBL/GenBank/DDBJ whole genome shotgun (WGS) entry which is preliminary data.</text>
</comment>
<protein>
    <submittedName>
        <fullName evidence="1">Uncharacterized protein</fullName>
    </submittedName>
</protein>
<gene>
    <name evidence="1" type="ORF">LTR25_005966</name>
</gene>
<keyword evidence="2" id="KW-1185">Reference proteome</keyword>
<dbReference type="Proteomes" id="UP001345827">
    <property type="component" value="Unassembled WGS sequence"/>
</dbReference>